<sequence length="107" mass="11352">MSPSTPPHTPPIPSPIVPPAPIVCETGTKTAPPSVINNETHDIATGIRLFDITVCATIIPLSNPTPTPRPARTWNPAFRAYDVVTDSVVSSPEPMANNTMHMSMIGV</sequence>
<feature type="compositionally biased region" description="Pro residues" evidence="1">
    <location>
        <begin position="1"/>
        <end position="21"/>
    </location>
</feature>
<protein>
    <submittedName>
        <fullName evidence="2">Uncharacterized protein</fullName>
    </submittedName>
</protein>
<accession>A0A4S8R4M2</accession>
<comment type="caution">
    <text evidence="2">The sequence shown here is derived from an EMBL/GenBank/DDBJ whole genome shotgun (WGS) entry which is preliminary data.</text>
</comment>
<evidence type="ECO:0000313" key="3">
    <source>
        <dbReference type="Proteomes" id="UP000308671"/>
    </source>
</evidence>
<evidence type="ECO:0000313" key="2">
    <source>
        <dbReference type="EMBL" id="THV48124.1"/>
    </source>
</evidence>
<organism evidence="2 3">
    <name type="scientific">Botrytis galanthina</name>
    <dbReference type="NCBI Taxonomy" id="278940"/>
    <lineage>
        <taxon>Eukaryota</taxon>
        <taxon>Fungi</taxon>
        <taxon>Dikarya</taxon>
        <taxon>Ascomycota</taxon>
        <taxon>Pezizomycotina</taxon>
        <taxon>Leotiomycetes</taxon>
        <taxon>Helotiales</taxon>
        <taxon>Sclerotiniaceae</taxon>
        <taxon>Botrytis</taxon>
    </lineage>
</organism>
<dbReference type="EMBL" id="PQXL01000267">
    <property type="protein sequence ID" value="THV48124.1"/>
    <property type="molecule type" value="Genomic_DNA"/>
</dbReference>
<name>A0A4S8R4M2_9HELO</name>
<evidence type="ECO:0000256" key="1">
    <source>
        <dbReference type="SAM" id="MobiDB-lite"/>
    </source>
</evidence>
<dbReference type="Proteomes" id="UP000308671">
    <property type="component" value="Unassembled WGS sequence"/>
</dbReference>
<dbReference type="AlphaFoldDB" id="A0A4S8R4M2"/>
<keyword evidence="3" id="KW-1185">Reference proteome</keyword>
<feature type="region of interest" description="Disordered" evidence="1">
    <location>
        <begin position="1"/>
        <end position="37"/>
    </location>
</feature>
<feature type="compositionally biased region" description="Polar residues" evidence="1">
    <location>
        <begin position="27"/>
        <end position="37"/>
    </location>
</feature>
<proteinExistence type="predicted"/>
<reference evidence="2 3" key="1">
    <citation type="submission" date="2017-12" db="EMBL/GenBank/DDBJ databases">
        <title>Comparative genomics of Botrytis spp.</title>
        <authorList>
            <person name="Valero-Jimenez C.A."/>
            <person name="Tapia P."/>
            <person name="Veloso J."/>
            <person name="Silva-Moreno E."/>
            <person name="Staats M."/>
            <person name="Valdes J.H."/>
            <person name="Van Kan J.A.L."/>
        </authorList>
    </citation>
    <scope>NUCLEOTIDE SEQUENCE [LARGE SCALE GENOMIC DNA]</scope>
    <source>
        <strain evidence="2 3">MUCL435</strain>
    </source>
</reference>
<gene>
    <name evidence="2" type="ORF">BGAL_0267g00140</name>
</gene>